<organism evidence="3 4">
    <name type="scientific">Frigidibacter albus</name>
    <dbReference type="NCBI Taxonomy" id="1465486"/>
    <lineage>
        <taxon>Bacteria</taxon>
        <taxon>Pseudomonadati</taxon>
        <taxon>Pseudomonadota</taxon>
        <taxon>Alphaproteobacteria</taxon>
        <taxon>Rhodobacterales</taxon>
        <taxon>Paracoccaceae</taxon>
        <taxon>Frigidibacter</taxon>
    </lineage>
</organism>
<proteinExistence type="inferred from homology"/>
<protein>
    <submittedName>
        <fullName evidence="3">Enoyl-CoA hydratase</fullName>
    </submittedName>
</protein>
<dbReference type="InterPro" id="IPR029045">
    <property type="entry name" value="ClpP/crotonase-like_dom_sf"/>
</dbReference>
<dbReference type="Gene3D" id="3.90.226.10">
    <property type="entry name" value="2-enoyl-CoA Hydratase, Chain A, domain 1"/>
    <property type="match status" value="1"/>
</dbReference>
<evidence type="ECO:0000256" key="2">
    <source>
        <dbReference type="RuleBase" id="RU003707"/>
    </source>
</evidence>
<reference evidence="3 4" key="1">
    <citation type="submission" date="2020-01" db="EMBL/GenBank/DDBJ databases">
        <title>Frigidibacter albus SP32T (=CGMCC 1.13995T).</title>
        <authorList>
            <person name="Liao X."/>
        </authorList>
    </citation>
    <scope>NUCLEOTIDE SEQUENCE [LARGE SCALE GENOMIC DNA]</scope>
    <source>
        <strain evidence="3 4">SP32</strain>
    </source>
</reference>
<dbReference type="PANTHER" id="PTHR43459:SF1">
    <property type="entry name" value="EG:BACN32G11.4 PROTEIN"/>
    <property type="match status" value="1"/>
</dbReference>
<dbReference type="InterPro" id="IPR018376">
    <property type="entry name" value="Enoyl-CoA_hyd/isom_CS"/>
</dbReference>
<dbReference type="AlphaFoldDB" id="A0A6L8VL73"/>
<name>A0A6L8VL73_9RHOB</name>
<dbReference type="RefSeq" id="WP_161348492.1">
    <property type="nucleotide sequence ID" value="NZ_BMGW01000015.1"/>
</dbReference>
<dbReference type="PANTHER" id="PTHR43459">
    <property type="entry name" value="ENOYL-COA HYDRATASE"/>
    <property type="match status" value="1"/>
</dbReference>
<sequence length="275" mass="29686">MSDVLLTELVDGVMTITLNRPEVRNALNQPLFLRLTRAIEDAGDDPDVRCVVIAGAGVAFCGGGDLNSKGVADPDFPINAKQSREEGWPTAEMRSDRLSRYGQAFYRLHVMGKPTIARLQGSVVGAGLSLALACDFRIAAEDTKIITGFVDVGYSGDCGISYYLPLIVGPARARELLLLSPKLTAAEAAAMQLVTRAVPAAELDAEVGALARRLAGGPTIAYRYIKRNLALAEQANFHEVLEAETITQRMAANSEDHKEAVTAFREKRKPVFQGR</sequence>
<dbReference type="InterPro" id="IPR014748">
    <property type="entry name" value="Enoyl-CoA_hydra_C"/>
</dbReference>
<dbReference type="Proteomes" id="UP000477083">
    <property type="component" value="Unassembled WGS sequence"/>
</dbReference>
<comment type="similarity">
    <text evidence="1 2">Belongs to the enoyl-CoA hydratase/isomerase family.</text>
</comment>
<dbReference type="PROSITE" id="PS00166">
    <property type="entry name" value="ENOYL_COA_HYDRATASE"/>
    <property type="match status" value="1"/>
</dbReference>
<evidence type="ECO:0000313" key="3">
    <source>
        <dbReference type="EMBL" id="MZQ91108.1"/>
    </source>
</evidence>
<dbReference type="GO" id="GO:0003824">
    <property type="term" value="F:catalytic activity"/>
    <property type="evidence" value="ECO:0007669"/>
    <property type="project" value="InterPro"/>
</dbReference>
<accession>A0A6L8VL73</accession>
<comment type="caution">
    <text evidence="3">The sequence shown here is derived from an EMBL/GenBank/DDBJ whole genome shotgun (WGS) entry which is preliminary data.</text>
</comment>
<dbReference type="SUPFAM" id="SSF52096">
    <property type="entry name" value="ClpP/crotonase"/>
    <property type="match status" value="1"/>
</dbReference>
<evidence type="ECO:0000313" key="4">
    <source>
        <dbReference type="Proteomes" id="UP000477083"/>
    </source>
</evidence>
<dbReference type="Gene3D" id="1.10.12.10">
    <property type="entry name" value="Lyase 2-enoyl-coa Hydratase, Chain A, domain 2"/>
    <property type="match status" value="1"/>
</dbReference>
<dbReference type="CDD" id="cd06558">
    <property type="entry name" value="crotonase-like"/>
    <property type="match status" value="1"/>
</dbReference>
<keyword evidence="4" id="KW-1185">Reference proteome</keyword>
<evidence type="ECO:0000256" key="1">
    <source>
        <dbReference type="ARBA" id="ARBA00005254"/>
    </source>
</evidence>
<dbReference type="OrthoDB" id="9795613at2"/>
<dbReference type="InterPro" id="IPR001753">
    <property type="entry name" value="Enoyl-CoA_hydra/iso"/>
</dbReference>
<dbReference type="Pfam" id="PF00378">
    <property type="entry name" value="ECH_1"/>
    <property type="match status" value="1"/>
</dbReference>
<gene>
    <name evidence="3" type="ORF">GS660_18615</name>
</gene>
<dbReference type="EMBL" id="WWNR01000015">
    <property type="protein sequence ID" value="MZQ91108.1"/>
    <property type="molecule type" value="Genomic_DNA"/>
</dbReference>